<accession>A0AC60PGJ6</accession>
<keyword evidence="2" id="KW-1185">Reference proteome</keyword>
<evidence type="ECO:0000313" key="2">
    <source>
        <dbReference type="Proteomes" id="UP000805193"/>
    </source>
</evidence>
<dbReference type="Proteomes" id="UP000805193">
    <property type="component" value="Unassembled WGS sequence"/>
</dbReference>
<gene>
    <name evidence="1" type="ORF">HPB47_004172</name>
</gene>
<sequence length="513" mass="58537">MAVATREQRNLATLMNYIKRDEEKEQQASSPETDAAKEKPQWKTVGGKKIRAKLSRKFRTTIKDEDRAYGIIIRTKGLDLKTIVIGEIMAAITTATGVSPRDMIGTDLVTKNTMNNTITIRTNDKQRAQKYLGITTLKYQGAEIETQAYTANRKESVRIVVSKCLPISIPFTDQEIYEQLKLENPKVPISDAKRMGRTTSILVTLDTTELPGFIVPPIPREKASVHIVPRDGTPSRLLPVRTQPNLSQLREEHDFPRKIPGMRTEYTCTPRCVICGGSHYTGGKECKDRYKPLPEPRSPKKSTPEQDRETAKIDMGKKNFPELSNVTTAGEDSEEELSYAQTLRKNKGASKKKQDSNPRIKELEKKYEDLVRKHEESLRKQEELRRLNQQLLRELQKERHGSNPLVTEPPNEQTTVQEMEMAPPPSLPSVRPRKRTDSESTVNSVQTSDETKTSRPGKVRRIEELNQNAILEGLARLEAMLNEMKRRMDNHDKAFQNVFERLERLELRANGQQ</sequence>
<proteinExistence type="predicted"/>
<name>A0AC60PGJ6_IXOPE</name>
<evidence type="ECO:0000313" key="1">
    <source>
        <dbReference type="EMBL" id="KAG0419358.1"/>
    </source>
</evidence>
<reference evidence="1 2" key="1">
    <citation type="journal article" date="2020" name="Cell">
        <title>Large-Scale Comparative Analyses of Tick Genomes Elucidate Their Genetic Diversity and Vector Capacities.</title>
        <authorList>
            <consortium name="Tick Genome and Microbiome Consortium (TIGMIC)"/>
            <person name="Jia N."/>
            <person name="Wang J."/>
            <person name="Shi W."/>
            <person name="Du L."/>
            <person name="Sun Y."/>
            <person name="Zhan W."/>
            <person name="Jiang J.F."/>
            <person name="Wang Q."/>
            <person name="Zhang B."/>
            <person name="Ji P."/>
            <person name="Bell-Sakyi L."/>
            <person name="Cui X.M."/>
            <person name="Yuan T.T."/>
            <person name="Jiang B.G."/>
            <person name="Yang W.F."/>
            <person name="Lam T.T."/>
            <person name="Chang Q.C."/>
            <person name="Ding S.J."/>
            <person name="Wang X.J."/>
            <person name="Zhu J.G."/>
            <person name="Ruan X.D."/>
            <person name="Zhao L."/>
            <person name="Wei J.T."/>
            <person name="Ye R.Z."/>
            <person name="Que T.C."/>
            <person name="Du C.H."/>
            <person name="Zhou Y.H."/>
            <person name="Cheng J.X."/>
            <person name="Dai P.F."/>
            <person name="Guo W.B."/>
            <person name="Han X.H."/>
            <person name="Huang E.J."/>
            <person name="Li L.F."/>
            <person name="Wei W."/>
            <person name="Gao Y.C."/>
            <person name="Liu J.Z."/>
            <person name="Shao H.Z."/>
            <person name="Wang X."/>
            <person name="Wang C.C."/>
            <person name="Yang T.C."/>
            <person name="Huo Q.B."/>
            <person name="Li W."/>
            <person name="Chen H.Y."/>
            <person name="Chen S.E."/>
            <person name="Zhou L.G."/>
            <person name="Ni X.B."/>
            <person name="Tian J.H."/>
            <person name="Sheng Y."/>
            <person name="Liu T."/>
            <person name="Pan Y.S."/>
            <person name="Xia L.Y."/>
            <person name="Li J."/>
            <person name="Zhao F."/>
            <person name="Cao W.C."/>
        </authorList>
    </citation>
    <scope>NUCLEOTIDE SEQUENCE [LARGE SCALE GENOMIC DNA]</scope>
    <source>
        <strain evidence="1">Iper-2018</strain>
    </source>
</reference>
<protein>
    <submittedName>
        <fullName evidence="1">Uncharacterized protein</fullName>
    </submittedName>
</protein>
<organism evidence="1 2">
    <name type="scientific">Ixodes persulcatus</name>
    <name type="common">Taiga tick</name>
    <dbReference type="NCBI Taxonomy" id="34615"/>
    <lineage>
        <taxon>Eukaryota</taxon>
        <taxon>Metazoa</taxon>
        <taxon>Ecdysozoa</taxon>
        <taxon>Arthropoda</taxon>
        <taxon>Chelicerata</taxon>
        <taxon>Arachnida</taxon>
        <taxon>Acari</taxon>
        <taxon>Parasitiformes</taxon>
        <taxon>Ixodida</taxon>
        <taxon>Ixodoidea</taxon>
        <taxon>Ixodidae</taxon>
        <taxon>Ixodinae</taxon>
        <taxon>Ixodes</taxon>
    </lineage>
</organism>
<comment type="caution">
    <text evidence="1">The sequence shown here is derived from an EMBL/GenBank/DDBJ whole genome shotgun (WGS) entry which is preliminary data.</text>
</comment>
<dbReference type="EMBL" id="JABSTQ010010636">
    <property type="protein sequence ID" value="KAG0419358.1"/>
    <property type="molecule type" value="Genomic_DNA"/>
</dbReference>